<keyword evidence="5" id="KW-0812">Transmembrane</keyword>
<reference evidence="6 7" key="1">
    <citation type="journal article" date="2016" name="Nat. Commun.">
        <title>Thousands of microbial genomes shed light on interconnected biogeochemical processes in an aquifer system.</title>
        <authorList>
            <person name="Anantharaman K."/>
            <person name="Brown C.T."/>
            <person name="Hug L.A."/>
            <person name="Sharon I."/>
            <person name="Castelle C.J."/>
            <person name="Probst A.J."/>
            <person name="Thomas B.C."/>
            <person name="Singh A."/>
            <person name="Wilkins M.J."/>
            <person name="Karaoz U."/>
            <person name="Brodie E.L."/>
            <person name="Williams K.H."/>
            <person name="Hubbard S.S."/>
            <person name="Banfield J.F."/>
        </authorList>
    </citation>
    <scope>NUCLEOTIDE SEQUENCE [LARGE SCALE GENOMIC DNA]</scope>
</reference>
<sequence>MISPITVLIAAVSISILIMLGINLYLVIKSRRKEGPDANYMVLHQRMDSLSQAINDQLEKSRQASERATLTVHQQVQNFTQGMTQLHEGLKGMHDSVKSVVSFQDLFRNPKLRGQWGEMSLEASLAQYFPKDRYLIQHYFSSGEAVDAALRLPNDILLPIDSKFNWDNFQKLVNADNDIHKDGYRKLFYSDVKKKIDEISSKYILPAEGTTDFALMFVPAETVYYEMINNMKDVDVADYARKKKVILVSPNTFALSVSAIQHWYRDVHINQKTQSIIKKLEGIVADSAKLADTFRKLGSHLSNATSAYEDSEKRLGLMTERVSKVIKIGETEEKPEEIEAPKV</sequence>
<evidence type="ECO:0000313" key="6">
    <source>
        <dbReference type="EMBL" id="OGN23521.1"/>
    </source>
</evidence>
<dbReference type="PANTHER" id="PTHR30563:SF0">
    <property type="entry name" value="DNA RECOMBINATION PROTEIN RMUC"/>
    <property type="match status" value="1"/>
</dbReference>
<evidence type="ECO:0000256" key="4">
    <source>
        <dbReference type="ARBA" id="ARBA00023172"/>
    </source>
</evidence>
<comment type="similarity">
    <text evidence="2">Belongs to the RmuC family.</text>
</comment>
<keyword evidence="5" id="KW-1133">Transmembrane helix</keyword>
<feature type="transmembrane region" description="Helical" evidence="5">
    <location>
        <begin position="6"/>
        <end position="28"/>
    </location>
</feature>
<evidence type="ECO:0000313" key="7">
    <source>
        <dbReference type="Proteomes" id="UP000178227"/>
    </source>
</evidence>
<comment type="function">
    <text evidence="1">Involved in DNA recombination.</text>
</comment>
<gene>
    <name evidence="6" type="ORF">A2918_00505</name>
</gene>
<dbReference type="InterPro" id="IPR003798">
    <property type="entry name" value="DNA_recombination_RmuC"/>
</dbReference>
<dbReference type="AlphaFoldDB" id="A0A1F8GE11"/>
<accession>A0A1F8GE11</accession>
<keyword evidence="5" id="KW-0472">Membrane</keyword>
<dbReference type="EMBL" id="MGKI01000002">
    <property type="protein sequence ID" value="OGN23521.1"/>
    <property type="molecule type" value="Genomic_DNA"/>
</dbReference>
<organism evidence="6 7">
    <name type="scientific">Candidatus Yanofskybacteria bacterium RIFCSPLOWO2_01_FULL_42_49</name>
    <dbReference type="NCBI Taxonomy" id="1802694"/>
    <lineage>
        <taxon>Bacteria</taxon>
        <taxon>Candidatus Yanofskyibacteriota</taxon>
    </lineage>
</organism>
<evidence type="ECO:0000256" key="2">
    <source>
        <dbReference type="ARBA" id="ARBA00009840"/>
    </source>
</evidence>
<comment type="caution">
    <text evidence="6">The sequence shown here is derived from an EMBL/GenBank/DDBJ whole genome shotgun (WGS) entry which is preliminary data.</text>
</comment>
<keyword evidence="4" id="KW-0233">DNA recombination</keyword>
<keyword evidence="3" id="KW-0175">Coiled coil</keyword>
<dbReference type="Pfam" id="PF02646">
    <property type="entry name" value="RmuC"/>
    <property type="match status" value="1"/>
</dbReference>
<proteinExistence type="inferred from homology"/>
<dbReference type="Proteomes" id="UP000178227">
    <property type="component" value="Unassembled WGS sequence"/>
</dbReference>
<evidence type="ECO:0008006" key="8">
    <source>
        <dbReference type="Google" id="ProtNLM"/>
    </source>
</evidence>
<dbReference type="GO" id="GO:0006310">
    <property type="term" value="P:DNA recombination"/>
    <property type="evidence" value="ECO:0007669"/>
    <property type="project" value="UniProtKB-KW"/>
</dbReference>
<protein>
    <recommendedName>
        <fullName evidence="8">Recombinase RmuC</fullName>
    </recommendedName>
</protein>
<evidence type="ECO:0000256" key="1">
    <source>
        <dbReference type="ARBA" id="ARBA00003416"/>
    </source>
</evidence>
<evidence type="ECO:0000256" key="3">
    <source>
        <dbReference type="ARBA" id="ARBA00023054"/>
    </source>
</evidence>
<dbReference type="STRING" id="1802694.A2918_00505"/>
<evidence type="ECO:0000256" key="5">
    <source>
        <dbReference type="SAM" id="Phobius"/>
    </source>
</evidence>
<name>A0A1F8GE11_9BACT</name>
<dbReference type="PANTHER" id="PTHR30563">
    <property type="entry name" value="DNA RECOMBINATION PROTEIN RMUC"/>
    <property type="match status" value="1"/>
</dbReference>